<comment type="caution">
    <text evidence="3">The sequence shown here is derived from an EMBL/GenBank/DDBJ whole genome shotgun (WGS) entry which is preliminary data.</text>
</comment>
<dbReference type="EMBL" id="JACHMI010000001">
    <property type="protein sequence ID" value="MBB6556838.1"/>
    <property type="molecule type" value="Genomic_DNA"/>
</dbReference>
<evidence type="ECO:0000256" key="2">
    <source>
        <dbReference type="SAM" id="Phobius"/>
    </source>
</evidence>
<keyword evidence="2" id="KW-0812">Transmembrane</keyword>
<keyword evidence="2" id="KW-0472">Membrane</keyword>
<accession>A0A7X0P7Q9</accession>
<dbReference type="AlphaFoldDB" id="A0A7X0P7Q9"/>
<name>A0A7X0P7Q9_9ACTN</name>
<keyword evidence="2" id="KW-1133">Transmembrane helix</keyword>
<evidence type="ECO:0000313" key="4">
    <source>
        <dbReference type="Proteomes" id="UP000565579"/>
    </source>
</evidence>
<feature type="transmembrane region" description="Helical" evidence="2">
    <location>
        <begin position="12"/>
        <end position="36"/>
    </location>
</feature>
<organism evidence="3 4">
    <name type="scientific">Nonomuraea rubra</name>
    <dbReference type="NCBI Taxonomy" id="46180"/>
    <lineage>
        <taxon>Bacteria</taxon>
        <taxon>Bacillati</taxon>
        <taxon>Actinomycetota</taxon>
        <taxon>Actinomycetes</taxon>
        <taxon>Streptosporangiales</taxon>
        <taxon>Streptosporangiaceae</taxon>
        <taxon>Nonomuraea</taxon>
    </lineage>
</organism>
<sequence length="226" mass="24741">MGNPRQPVPRDYPGVVAILVAILAVLLPGGLAFSVYRYLNGTAPITLVARPATNSTPEPARPSPGKKERRDPLISDSEFGDWNFRMGSVAFKAKRVSGWTYDSCVPVDRQGVLAENGCERAVQLAYSAYSGHLTAVQVIMSFPSEQAAKATAKHLAGSSRAVKWRRDRMLDEYVYGRIRSGATGRYVVYTAVTADRTAQAKAARFHQSMQADHLSYFLFRDPAVTG</sequence>
<gene>
    <name evidence="3" type="ORF">HD593_011633</name>
</gene>
<reference evidence="3 4" key="1">
    <citation type="submission" date="2020-08" db="EMBL/GenBank/DDBJ databases">
        <title>Sequencing the genomes of 1000 actinobacteria strains.</title>
        <authorList>
            <person name="Klenk H.-P."/>
        </authorList>
    </citation>
    <scope>NUCLEOTIDE SEQUENCE [LARGE SCALE GENOMIC DNA]</scope>
    <source>
        <strain evidence="3 4">DSM 43768</strain>
    </source>
</reference>
<protein>
    <submittedName>
        <fullName evidence="3">Uncharacterized protein</fullName>
    </submittedName>
</protein>
<keyword evidence="4" id="KW-1185">Reference proteome</keyword>
<dbReference type="Proteomes" id="UP000565579">
    <property type="component" value="Unassembled WGS sequence"/>
</dbReference>
<feature type="region of interest" description="Disordered" evidence="1">
    <location>
        <begin position="50"/>
        <end position="74"/>
    </location>
</feature>
<dbReference type="RefSeq" id="WP_185111266.1">
    <property type="nucleotide sequence ID" value="NZ_BAAAXY010000046.1"/>
</dbReference>
<evidence type="ECO:0000256" key="1">
    <source>
        <dbReference type="SAM" id="MobiDB-lite"/>
    </source>
</evidence>
<evidence type="ECO:0000313" key="3">
    <source>
        <dbReference type="EMBL" id="MBB6556838.1"/>
    </source>
</evidence>
<proteinExistence type="predicted"/>